<dbReference type="EMBL" id="CP051140">
    <property type="protein sequence ID" value="QIW97202.1"/>
    <property type="molecule type" value="Genomic_DNA"/>
</dbReference>
<dbReference type="Proteomes" id="UP000503462">
    <property type="component" value="Chromosome 2"/>
</dbReference>
<sequence length="293" mass="29930">MQYSLALLGLVAAVYAVPQGVTSAIAPSASAPAGCQTSYSGSFEIETINATTSKRDLESRQANTLTVMLQNGVLTDSQGRTGYIAANSQFQFDAPPQTGAIYTAGWSVCGNGSLAIGGTTLFKQCLSGDFYNLYLINDAPQCSPIYIDVIPVGSSATVASQLSDGQPQATPVPICQLSDGQAQATQCKPVTQISDGQIQATTAKNPVTQISDGQIQATTAKNPITQISDGQIQGPTANPVTQISDGQIQATTARASYVASTTRAAAAYTGAAAPVVRGEAFGLAAGVLALALL</sequence>
<evidence type="ECO:0000259" key="8">
    <source>
        <dbReference type="Pfam" id="PF22799"/>
    </source>
</evidence>
<dbReference type="PROSITE" id="PS50256">
    <property type="entry name" value="PIR_REPEAT_2"/>
    <property type="match status" value="3"/>
</dbReference>
<protein>
    <recommendedName>
        <fullName evidence="8">Cell wall mannoprotein PIR1-like C-terminal domain-containing protein</fullName>
    </recommendedName>
</protein>
<feature type="signal peptide" evidence="7">
    <location>
        <begin position="1"/>
        <end position="16"/>
    </location>
</feature>
<dbReference type="Pfam" id="PF22799">
    <property type="entry name" value="PIR1-like_C"/>
    <property type="match status" value="1"/>
</dbReference>
<dbReference type="PANTHER" id="PTHR47254">
    <property type="entry name" value="CELL WALL MANNOPROTEIN CIS3-RELATED"/>
    <property type="match status" value="1"/>
</dbReference>
<dbReference type="GO" id="GO:0009277">
    <property type="term" value="C:fungal-type cell wall"/>
    <property type="evidence" value="ECO:0007669"/>
    <property type="project" value="TreeGrafter"/>
</dbReference>
<reference evidence="9 10" key="1">
    <citation type="journal article" date="2016" name="Sci. Rep.">
        <title>Peltaster fructicola genome reveals evolution from an invasive phytopathogen to an ectophytic parasite.</title>
        <authorList>
            <person name="Xu C."/>
            <person name="Chen H."/>
            <person name="Gleason M.L."/>
            <person name="Xu J.R."/>
            <person name="Liu H."/>
            <person name="Zhang R."/>
            <person name="Sun G."/>
        </authorList>
    </citation>
    <scope>NUCLEOTIDE SEQUENCE [LARGE SCALE GENOMIC DNA]</scope>
    <source>
        <strain evidence="9 10">LNHT1506</strain>
    </source>
</reference>
<dbReference type="PANTHER" id="PTHR47254:SF1">
    <property type="entry name" value="CELL WALL MANNOPROTEIN CIS3-RELATED"/>
    <property type="match status" value="1"/>
</dbReference>
<keyword evidence="2" id="KW-0134">Cell wall</keyword>
<dbReference type="InterPro" id="IPR051153">
    <property type="entry name" value="Yeast_CWMannoprotein_PIR"/>
</dbReference>
<dbReference type="InterPro" id="IPR054508">
    <property type="entry name" value="PIR1-like_C"/>
</dbReference>
<dbReference type="Pfam" id="PF00399">
    <property type="entry name" value="PIR"/>
    <property type="match status" value="3"/>
</dbReference>
<evidence type="ECO:0000256" key="1">
    <source>
        <dbReference type="ARBA" id="ARBA00004191"/>
    </source>
</evidence>
<gene>
    <name evidence="9" type="ORF">AMS68_002720</name>
</gene>
<evidence type="ECO:0000313" key="10">
    <source>
        <dbReference type="Proteomes" id="UP000503462"/>
    </source>
</evidence>
<comment type="subcellular location">
    <subcellularLocation>
        <location evidence="1">Secreted</location>
        <location evidence="1">Cell wall</location>
    </subcellularLocation>
</comment>
<organism evidence="9 10">
    <name type="scientific">Peltaster fructicola</name>
    <dbReference type="NCBI Taxonomy" id="286661"/>
    <lineage>
        <taxon>Eukaryota</taxon>
        <taxon>Fungi</taxon>
        <taxon>Dikarya</taxon>
        <taxon>Ascomycota</taxon>
        <taxon>Pezizomycotina</taxon>
        <taxon>Dothideomycetes</taxon>
        <taxon>Dothideomycetes incertae sedis</taxon>
        <taxon>Peltaster</taxon>
    </lineage>
</organism>
<evidence type="ECO:0000256" key="3">
    <source>
        <dbReference type="ARBA" id="ARBA00022525"/>
    </source>
</evidence>
<dbReference type="GO" id="GO:0005199">
    <property type="term" value="F:structural constituent of cell wall"/>
    <property type="evidence" value="ECO:0007669"/>
    <property type="project" value="InterPro"/>
</dbReference>
<evidence type="ECO:0000313" key="9">
    <source>
        <dbReference type="EMBL" id="QIW97202.1"/>
    </source>
</evidence>
<proteinExistence type="inferred from homology"/>
<evidence type="ECO:0000256" key="7">
    <source>
        <dbReference type="SAM" id="SignalP"/>
    </source>
</evidence>
<feature type="chain" id="PRO_5026234430" description="Cell wall mannoprotein PIR1-like C-terminal domain-containing protein" evidence="7">
    <location>
        <begin position="17"/>
        <end position="293"/>
    </location>
</feature>
<keyword evidence="3" id="KW-0964">Secreted</keyword>
<accession>A0A6H0XR76</accession>
<keyword evidence="5" id="KW-0677">Repeat</keyword>
<evidence type="ECO:0000256" key="4">
    <source>
        <dbReference type="ARBA" id="ARBA00022729"/>
    </source>
</evidence>
<evidence type="ECO:0000256" key="6">
    <source>
        <dbReference type="ARBA" id="ARBA00038219"/>
    </source>
</evidence>
<dbReference type="InterPro" id="IPR000420">
    <property type="entry name" value="Yeast_PIR_rpt"/>
</dbReference>
<keyword evidence="4 7" id="KW-0732">Signal</keyword>
<dbReference type="GO" id="GO:0031505">
    <property type="term" value="P:fungal-type cell wall organization"/>
    <property type="evidence" value="ECO:0007669"/>
    <property type="project" value="UniProtKB-ARBA"/>
</dbReference>
<comment type="similarity">
    <text evidence="6">Belongs to the PIR protein family.</text>
</comment>
<evidence type="ECO:0000256" key="5">
    <source>
        <dbReference type="ARBA" id="ARBA00022737"/>
    </source>
</evidence>
<evidence type="ECO:0000256" key="2">
    <source>
        <dbReference type="ARBA" id="ARBA00022512"/>
    </source>
</evidence>
<feature type="domain" description="Cell wall mannoprotein PIR1-like C-terminal" evidence="8">
    <location>
        <begin position="72"/>
        <end position="145"/>
    </location>
</feature>
<keyword evidence="10" id="KW-1185">Reference proteome</keyword>
<dbReference type="OrthoDB" id="5415592at2759"/>
<dbReference type="AlphaFoldDB" id="A0A6H0XR76"/>
<name>A0A6H0XR76_9PEZI</name>